<dbReference type="InterPro" id="IPR036116">
    <property type="entry name" value="FN3_sf"/>
</dbReference>
<evidence type="ECO:0008006" key="6">
    <source>
        <dbReference type="Google" id="ProtNLM"/>
    </source>
</evidence>
<dbReference type="PROSITE" id="PS50835">
    <property type="entry name" value="IG_LIKE"/>
    <property type="match status" value="1"/>
</dbReference>
<dbReference type="InterPro" id="IPR003961">
    <property type="entry name" value="FN3_dom"/>
</dbReference>
<dbReference type="PANTHER" id="PTHR13817">
    <property type="entry name" value="TITIN"/>
    <property type="match status" value="1"/>
</dbReference>
<reference evidence="4" key="1">
    <citation type="submission" date="2023-10" db="EMBL/GenBank/DDBJ databases">
        <title>Genome assembly of Pristionchus species.</title>
        <authorList>
            <person name="Yoshida K."/>
            <person name="Sommer R.J."/>
        </authorList>
    </citation>
    <scope>NUCLEOTIDE SEQUENCE</scope>
    <source>
        <strain evidence="4">RS5133</strain>
    </source>
</reference>
<feature type="domain" description="Fibronectin type-III" evidence="3">
    <location>
        <begin position="115"/>
        <end position="208"/>
    </location>
</feature>
<name>A0AAV5W2A9_9BILA</name>
<comment type="caution">
    <text evidence="4">The sequence shown here is derived from an EMBL/GenBank/DDBJ whole genome shotgun (WGS) entry which is preliminary data.</text>
</comment>
<dbReference type="SUPFAM" id="SSF49265">
    <property type="entry name" value="Fibronectin type III"/>
    <property type="match status" value="1"/>
</dbReference>
<dbReference type="PANTHER" id="PTHR13817:SF166">
    <property type="entry name" value="NEURONAL IGCAM-RELATED"/>
    <property type="match status" value="1"/>
</dbReference>
<accession>A0AAV5W2A9</accession>
<dbReference type="EMBL" id="BTSY01000004">
    <property type="protein sequence ID" value="GMT24876.1"/>
    <property type="molecule type" value="Genomic_DNA"/>
</dbReference>
<dbReference type="CDD" id="cd00063">
    <property type="entry name" value="FN3"/>
    <property type="match status" value="1"/>
</dbReference>
<organism evidence="4 5">
    <name type="scientific">Pristionchus fissidentatus</name>
    <dbReference type="NCBI Taxonomy" id="1538716"/>
    <lineage>
        <taxon>Eukaryota</taxon>
        <taxon>Metazoa</taxon>
        <taxon>Ecdysozoa</taxon>
        <taxon>Nematoda</taxon>
        <taxon>Chromadorea</taxon>
        <taxon>Rhabditida</taxon>
        <taxon>Rhabditina</taxon>
        <taxon>Diplogasteromorpha</taxon>
        <taxon>Diplogasteroidea</taxon>
        <taxon>Neodiplogasteridae</taxon>
        <taxon>Pristionchus</taxon>
    </lineage>
</organism>
<feature type="domain" description="Ig-like" evidence="2">
    <location>
        <begin position="1"/>
        <end position="108"/>
    </location>
</feature>
<gene>
    <name evidence="4" type="ORF">PFISCL1PPCAC_16173</name>
</gene>
<evidence type="ECO:0000259" key="2">
    <source>
        <dbReference type="PROSITE" id="PS50835"/>
    </source>
</evidence>
<dbReference type="InterPro" id="IPR007110">
    <property type="entry name" value="Ig-like_dom"/>
</dbReference>
<evidence type="ECO:0000313" key="4">
    <source>
        <dbReference type="EMBL" id="GMT24876.1"/>
    </source>
</evidence>
<dbReference type="PROSITE" id="PS50853">
    <property type="entry name" value="FN3"/>
    <property type="match status" value="1"/>
</dbReference>
<dbReference type="InterPro" id="IPR013783">
    <property type="entry name" value="Ig-like_fold"/>
</dbReference>
<dbReference type="SUPFAM" id="SSF48726">
    <property type="entry name" value="Immunoglobulin"/>
    <property type="match status" value="1"/>
</dbReference>
<feature type="non-terminal residue" evidence="4">
    <location>
        <position position="1"/>
    </location>
</feature>
<feature type="non-terminal residue" evidence="4">
    <location>
        <position position="240"/>
    </location>
</feature>
<keyword evidence="1" id="KW-0677">Repeat</keyword>
<evidence type="ECO:0000313" key="5">
    <source>
        <dbReference type="Proteomes" id="UP001432322"/>
    </source>
</evidence>
<dbReference type="AlphaFoldDB" id="A0AAV5W2A9"/>
<dbReference type="SMART" id="SM00060">
    <property type="entry name" value="FN3"/>
    <property type="match status" value="1"/>
</dbReference>
<dbReference type="InterPro" id="IPR050964">
    <property type="entry name" value="Striated_Muscle_Regulatory"/>
</dbReference>
<protein>
    <recommendedName>
        <fullName evidence="6">Immunoglobulin</fullName>
    </recommendedName>
</protein>
<dbReference type="InterPro" id="IPR036179">
    <property type="entry name" value="Ig-like_dom_sf"/>
</dbReference>
<dbReference type="Gene3D" id="2.60.40.10">
    <property type="entry name" value="Immunoglobulins"/>
    <property type="match status" value="2"/>
</dbReference>
<sequence length="240" mass="26721">NGTAVEVACRPAEIFIRTHMAPDFVSPQLIRRLDWYHDDTLVASFQQGQMEDTSRQWWVAEESLGFGHPFYTLKIKPLRPEHSGAYKCRLETDPLFSLDHSTSTVELSVMVTPVSPSQPEIRGVTNSSVTLSWSHSTARAHRPILRYAVLVRGLLDGSRFIIPALSNATSVIVDNLSPHSKYAFSVRAENIAGESAFGPETVVTTKGQPPLHPSELESHSSTDKCIRLLMKPPDQKYGRL</sequence>
<dbReference type="Pfam" id="PF00041">
    <property type="entry name" value="fn3"/>
    <property type="match status" value="1"/>
</dbReference>
<dbReference type="Proteomes" id="UP001432322">
    <property type="component" value="Unassembled WGS sequence"/>
</dbReference>
<evidence type="ECO:0000259" key="3">
    <source>
        <dbReference type="PROSITE" id="PS50853"/>
    </source>
</evidence>
<proteinExistence type="predicted"/>
<evidence type="ECO:0000256" key="1">
    <source>
        <dbReference type="ARBA" id="ARBA00022737"/>
    </source>
</evidence>
<keyword evidence="5" id="KW-1185">Reference proteome</keyword>